<accession>A0A0X1KQE7</accession>
<dbReference type="InterPro" id="IPR020084">
    <property type="entry name" value="NUDIX_hydrolase_CS"/>
</dbReference>
<dbReference type="SUPFAM" id="SSF55811">
    <property type="entry name" value="Nudix"/>
    <property type="match status" value="1"/>
</dbReference>
<dbReference type="OrthoDB" id="9806150at2"/>
<dbReference type="InterPro" id="IPR020476">
    <property type="entry name" value="Nudix_hydrolase"/>
</dbReference>
<evidence type="ECO:0000256" key="2">
    <source>
        <dbReference type="ARBA" id="ARBA00022801"/>
    </source>
</evidence>
<dbReference type="KEGG" id="phy:AJ81_03485"/>
<dbReference type="GO" id="GO:0019693">
    <property type="term" value="P:ribose phosphate metabolic process"/>
    <property type="evidence" value="ECO:0007669"/>
    <property type="project" value="TreeGrafter"/>
</dbReference>
<dbReference type="RefSeq" id="WP_031502241.1">
    <property type="nucleotide sequence ID" value="NC_022795.1"/>
</dbReference>
<comment type="similarity">
    <text evidence="3">Belongs to the Nudix hydrolase family.</text>
</comment>
<dbReference type="PATRIC" id="fig|1123384.7.peg.680"/>
<name>A0A0X1KQE7_9THEM</name>
<protein>
    <submittedName>
        <fullName evidence="5">ADP-ribose pyrophosphatase</fullName>
    </submittedName>
</protein>
<dbReference type="PRINTS" id="PR00502">
    <property type="entry name" value="NUDIXFAMILY"/>
</dbReference>
<dbReference type="PROSITE" id="PS00893">
    <property type="entry name" value="NUDIX_BOX"/>
    <property type="match status" value="1"/>
</dbReference>
<dbReference type="InterPro" id="IPR000086">
    <property type="entry name" value="NUDIX_hydrolase_dom"/>
</dbReference>
<evidence type="ECO:0000256" key="1">
    <source>
        <dbReference type="ARBA" id="ARBA00001946"/>
    </source>
</evidence>
<dbReference type="PANTHER" id="PTHR11839:SF18">
    <property type="entry name" value="NUDIX HYDROLASE DOMAIN-CONTAINING PROTEIN"/>
    <property type="match status" value="1"/>
</dbReference>
<gene>
    <name evidence="5" type="ORF">AJ81_03485</name>
</gene>
<sequence length="175" mass="19766">MEEKTIESKVVFTGRIITVKVDRVLLENDRTSFREVVLHPGAVAVLPVFENGDVVLVKQFRYPVGEVLIEVPAGKLDQGEDPEECALRELREETGIRADKVHYVGFIYTSPGFSNEKIHLYIAEQLSQSEQELDFDEIVETIRLPLKDAFKMCVEGKITDAKTIALLSIAFLKRS</sequence>
<dbReference type="AlphaFoldDB" id="A0A0X1KQE7"/>
<evidence type="ECO:0000256" key="3">
    <source>
        <dbReference type="RuleBase" id="RU003476"/>
    </source>
</evidence>
<comment type="cofactor">
    <cofactor evidence="1">
        <name>Mg(2+)</name>
        <dbReference type="ChEBI" id="CHEBI:18420"/>
    </cofactor>
</comment>
<keyword evidence="2 3" id="KW-0378">Hydrolase</keyword>
<dbReference type="Gene3D" id="3.90.79.10">
    <property type="entry name" value="Nucleoside Triphosphate Pyrophosphohydrolase"/>
    <property type="match status" value="1"/>
</dbReference>
<dbReference type="Pfam" id="PF00293">
    <property type="entry name" value="NUDIX"/>
    <property type="match status" value="1"/>
</dbReference>
<dbReference type="Proteomes" id="UP000077469">
    <property type="component" value="Chromosome"/>
</dbReference>
<dbReference type="GO" id="GO:0005829">
    <property type="term" value="C:cytosol"/>
    <property type="evidence" value="ECO:0007669"/>
    <property type="project" value="TreeGrafter"/>
</dbReference>
<evidence type="ECO:0000259" key="4">
    <source>
        <dbReference type="PROSITE" id="PS51462"/>
    </source>
</evidence>
<feature type="domain" description="Nudix hydrolase" evidence="4">
    <location>
        <begin position="37"/>
        <end position="166"/>
    </location>
</feature>
<evidence type="ECO:0000313" key="6">
    <source>
        <dbReference type="Proteomes" id="UP000077469"/>
    </source>
</evidence>
<dbReference type="InterPro" id="IPR015797">
    <property type="entry name" value="NUDIX_hydrolase-like_dom_sf"/>
</dbReference>
<dbReference type="PROSITE" id="PS51462">
    <property type="entry name" value="NUDIX"/>
    <property type="match status" value="1"/>
</dbReference>
<dbReference type="STRING" id="1123384.AJ81_03485"/>
<organism evidence="5 6">
    <name type="scientific">Pseudothermotoga hypogea DSM 11164 = NBRC 106472</name>
    <dbReference type="NCBI Taxonomy" id="1123384"/>
    <lineage>
        <taxon>Bacteria</taxon>
        <taxon>Thermotogati</taxon>
        <taxon>Thermotogota</taxon>
        <taxon>Thermotogae</taxon>
        <taxon>Thermotogales</taxon>
        <taxon>Thermotogaceae</taxon>
        <taxon>Pseudothermotoga</taxon>
    </lineage>
</organism>
<dbReference type="GO" id="GO:0006753">
    <property type="term" value="P:nucleoside phosphate metabolic process"/>
    <property type="evidence" value="ECO:0007669"/>
    <property type="project" value="TreeGrafter"/>
</dbReference>
<dbReference type="FunFam" id="3.90.79.10:FF:000024">
    <property type="entry name" value="ADP-ribose pyrophosphatase"/>
    <property type="match status" value="1"/>
</dbReference>
<keyword evidence="6" id="KW-1185">Reference proteome</keyword>
<evidence type="ECO:0000313" key="5">
    <source>
        <dbReference type="EMBL" id="AJC73430.1"/>
    </source>
</evidence>
<proteinExistence type="inferred from homology"/>
<dbReference type="EMBL" id="CP007141">
    <property type="protein sequence ID" value="AJC73430.1"/>
    <property type="molecule type" value="Genomic_DNA"/>
</dbReference>
<dbReference type="PANTHER" id="PTHR11839">
    <property type="entry name" value="UDP/ADP-SUGAR PYROPHOSPHATASE"/>
    <property type="match status" value="1"/>
</dbReference>
<dbReference type="PaxDb" id="1123384-AJ81_03485"/>
<reference evidence="5 6" key="1">
    <citation type="submission" date="2014-01" db="EMBL/GenBank/DDBJ databases">
        <title>Genome sequencing of Thermotog hypogea.</title>
        <authorList>
            <person name="Zhang X."/>
            <person name="Alvare G."/>
            <person name="Fristensky B."/>
            <person name="Chen L."/>
            <person name="Suen T."/>
            <person name="Chen Q."/>
            <person name="Ma K."/>
        </authorList>
    </citation>
    <scope>NUCLEOTIDE SEQUENCE [LARGE SCALE GENOMIC DNA]</scope>
    <source>
        <strain evidence="5 6">DSM 11164</strain>
    </source>
</reference>
<dbReference type="GO" id="GO:0016462">
    <property type="term" value="F:pyrophosphatase activity"/>
    <property type="evidence" value="ECO:0007669"/>
    <property type="project" value="UniProtKB-ARBA"/>
</dbReference>